<dbReference type="InterPro" id="IPR036770">
    <property type="entry name" value="Ankyrin_rpt-contain_sf"/>
</dbReference>
<dbReference type="VEuPathDB" id="VectorBase:MDOA009505"/>
<evidence type="ECO:0000256" key="3">
    <source>
        <dbReference type="PROSITE-ProRule" id="PRU00023"/>
    </source>
</evidence>
<dbReference type="VEuPathDB" id="VectorBase:MDOMA2_006773"/>
<dbReference type="InterPro" id="IPR002110">
    <property type="entry name" value="Ankyrin_rpt"/>
</dbReference>
<evidence type="ECO:0000313" key="5">
    <source>
        <dbReference type="RefSeq" id="XP_005186440.2"/>
    </source>
</evidence>
<dbReference type="PANTHER" id="PTHR24141">
    <property type="entry name" value="2-5A-DEPENDENT RIBONUCLEASE"/>
    <property type="match status" value="1"/>
</dbReference>
<protein>
    <submittedName>
        <fullName evidence="5 6">Ankyrin-1 isoform X1</fullName>
    </submittedName>
</protein>
<dbReference type="PANTHER" id="PTHR24141:SF1">
    <property type="entry name" value="2-5A-DEPENDENT RIBONUCLEASE"/>
    <property type="match status" value="1"/>
</dbReference>
<dbReference type="RefSeq" id="XP_005186440.2">
    <property type="nucleotide sequence ID" value="XM_005186383.4"/>
</dbReference>
<gene>
    <name evidence="5 6" type="primary">LOC101900682</name>
</gene>
<dbReference type="GO" id="GO:0000976">
    <property type="term" value="F:transcription cis-regulatory region binding"/>
    <property type="evidence" value="ECO:0007669"/>
    <property type="project" value="TreeGrafter"/>
</dbReference>
<evidence type="ECO:0000313" key="6">
    <source>
        <dbReference type="RefSeq" id="XP_019893338.2"/>
    </source>
</evidence>
<dbReference type="GO" id="GO:0005634">
    <property type="term" value="C:nucleus"/>
    <property type="evidence" value="ECO:0007669"/>
    <property type="project" value="TreeGrafter"/>
</dbReference>
<dbReference type="PROSITE" id="PS50297">
    <property type="entry name" value="ANK_REP_REGION"/>
    <property type="match status" value="3"/>
</dbReference>
<evidence type="ECO:0000256" key="1">
    <source>
        <dbReference type="ARBA" id="ARBA00022737"/>
    </source>
</evidence>
<feature type="repeat" description="ANK" evidence="3">
    <location>
        <begin position="188"/>
        <end position="220"/>
    </location>
</feature>
<dbReference type="Pfam" id="PF12796">
    <property type="entry name" value="Ank_2"/>
    <property type="match status" value="1"/>
</dbReference>
<reference evidence="5 6" key="1">
    <citation type="submission" date="2025-05" db="UniProtKB">
        <authorList>
            <consortium name="RefSeq"/>
        </authorList>
    </citation>
    <scope>IDENTIFICATION</scope>
    <source>
        <strain evidence="5 6">Aabys</strain>
        <tissue evidence="5 6">Whole body</tissue>
    </source>
</reference>
<dbReference type="GO" id="GO:0045944">
    <property type="term" value="P:positive regulation of transcription by RNA polymerase II"/>
    <property type="evidence" value="ECO:0007669"/>
    <property type="project" value="TreeGrafter"/>
</dbReference>
<dbReference type="eggNOG" id="KOG0504">
    <property type="taxonomic scope" value="Eukaryota"/>
</dbReference>
<keyword evidence="1" id="KW-0677">Repeat</keyword>
<dbReference type="PROSITE" id="PS50088">
    <property type="entry name" value="ANK_REPEAT"/>
    <property type="match status" value="3"/>
</dbReference>
<dbReference type="Pfam" id="PF00023">
    <property type="entry name" value="Ank"/>
    <property type="match status" value="1"/>
</dbReference>
<feature type="repeat" description="ANK" evidence="3">
    <location>
        <begin position="253"/>
        <end position="275"/>
    </location>
</feature>
<keyword evidence="2 3" id="KW-0040">ANK repeat</keyword>
<accession>A0A9J7DHV7</accession>
<organism evidence="4 6">
    <name type="scientific">Musca domestica</name>
    <name type="common">House fly</name>
    <dbReference type="NCBI Taxonomy" id="7370"/>
    <lineage>
        <taxon>Eukaryota</taxon>
        <taxon>Metazoa</taxon>
        <taxon>Ecdysozoa</taxon>
        <taxon>Arthropoda</taxon>
        <taxon>Hexapoda</taxon>
        <taxon>Insecta</taxon>
        <taxon>Pterygota</taxon>
        <taxon>Neoptera</taxon>
        <taxon>Endopterygota</taxon>
        <taxon>Diptera</taxon>
        <taxon>Brachycera</taxon>
        <taxon>Muscomorpha</taxon>
        <taxon>Muscoidea</taxon>
        <taxon>Muscidae</taxon>
        <taxon>Musca</taxon>
    </lineage>
</organism>
<dbReference type="Gene3D" id="1.25.40.20">
    <property type="entry name" value="Ankyrin repeat-containing domain"/>
    <property type="match status" value="3"/>
</dbReference>
<sequence length="638" mass="71552">MLANVGCTTTELNERLLTAVHNSNYEETLSCLMQGARATFISYSCGRTAIGSAALMGDTEILQLLIQSCEEPDLIFQPDKSKSNENEIDTTPEGMDCLEWEDEFNASNNSDNSTDETVKEFIALYNYYAKTFERTGDIVSNLEKYICDRNNSMATTSSNGNSSSSSSGCANQANAILLEQDPHTLDHMTMAPLHYAAVGGVCECARILLEHGAKVDVTTAVGYTPLHIGADNCDITMLLLQYGANPNAKTFNTGETPLHVALKYRNPNVANLLLQTNKVNLNEIDENDKTPLMYAIAYDQFEVAMELIRKGARVNLQDKDGNTALFQVVEKNNIALAACLLERGARLITSHYLVHRCIAFDMPEMLGLLLHYDEHLNSLKVRNTDGFTPIKLAIMYKKCEMLEYMLKLDASSLETEIDNDLILAVQYIDKLHDFKIIARTLMAYAKDLSWMTSSSSSSSSSSIMTSTSSTNCYVPFCNTPLSRAVTLNKLHFAEFLLKEGVSIQQICYDHVVNSLRTLRAPGAKDFAKFLVLNGFKFPYRKLTKIPNNWSLERQDFEEDLRRSSTQPLELKTLTRIQLRKHLIQTLSSSTVETHLSKYRASKDKSTLQKVIEELELPKCLQKYFIDFDDCVSVMALYN</sequence>
<dbReference type="Proteomes" id="UP001652621">
    <property type="component" value="Unplaced"/>
</dbReference>
<dbReference type="RefSeq" id="XP_019893338.2">
    <property type="nucleotide sequence ID" value="XM_020037779.2"/>
</dbReference>
<dbReference type="GeneID" id="101900682"/>
<dbReference type="STRING" id="7370.A0A1I8MXS8"/>
<dbReference type="AlphaFoldDB" id="A0A9J7DHV7"/>
<dbReference type="SMART" id="SM00248">
    <property type="entry name" value="ANK"/>
    <property type="match status" value="8"/>
</dbReference>
<evidence type="ECO:0000313" key="4">
    <source>
        <dbReference type="Proteomes" id="UP001652621"/>
    </source>
</evidence>
<proteinExistence type="predicted"/>
<name>A0A9J7DHV7_MUSDO</name>
<evidence type="ECO:0000256" key="2">
    <source>
        <dbReference type="ARBA" id="ARBA00023043"/>
    </source>
</evidence>
<dbReference type="OrthoDB" id="366390at2759"/>
<keyword evidence="4" id="KW-1185">Reference proteome</keyword>
<dbReference type="SUPFAM" id="SSF48403">
    <property type="entry name" value="Ankyrin repeat"/>
    <property type="match status" value="2"/>
</dbReference>
<feature type="repeat" description="ANK" evidence="3">
    <location>
        <begin position="287"/>
        <end position="319"/>
    </location>
</feature>